<name>A0A8S1HWF2_9PELO</name>
<keyword evidence="3" id="KW-1185">Reference proteome</keyword>
<evidence type="ECO:0000256" key="1">
    <source>
        <dbReference type="SAM" id="MobiDB-lite"/>
    </source>
</evidence>
<organism evidence="2 3">
    <name type="scientific">Caenorhabditis auriculariae</name>
    <dbReference type="NCBI Taxonomy" id="2777116"/>
    <lineage>
        <taxon>Eukaryota</taxon>
        <taxon>Metazoa</taxon>
        <taxon>Ecdysozoa</taxon>
        <taxon>Nematoda</taxon>
        <taxon>Chromadorea</taxon>
        <taxon>Rhabditida</taxon>
        <taxon>Rhabditina</taxon>
        <taxon>Rhabditomorpha</taxon>
        <taxon>Rhabditoidea</taxon>
        <taxon>Rhabditidae</taxon>
        <taxon>Peloderinae</taxon>
        <taxon>Caenorhabditis</taxon>
    </lineage>
</organism>
<evidence type="ECO:0000313" key="2">
    <source>
        <dbReference type="EMBL" id="CAD6200261.1"/>
    </source>
</evidence>
<reference evidence="2" key="1">
    <citation type="submission" date="2020-10" db="EMBL/GenBank/DDBJ databases">
        <authorList>
            <person name="Kikuchi T."/>
        </authorList>
    </citation>
    <scope>NUCLEOTIDE SEQUENCE</scope>
    <source>
        <strain evidence="2">NKZ352</strain>
    </source>
</reference>
<accession>A0A8S1HWF2</accession>
<dbReference type="AlphaFoldDB" id="A0A8S1HWF2"/>
<dbReference type="EMBL" id="CAJGYM010000276">
    <property type="protein sequence ID" value="CAD6200261.1"/>
    <property type="molecule type" value="Genomic_DNA"/>
</dbReference>
<sequence>AETKTSNGYRYSSASGTVRGTEMVSPEKERLRQ</sequence>
<protein>
    <submittedName>
        <fullName evidence="2">Uncharacterized protein</fullName>
    </submittedName>
</protein>
<proteinExistence type="predicted"/>
<feature type="region of interest" description="Disordered" evidence="1">
    <location>
        <begin position="1"/>
        <end position="33"/>
    </location>
</feature>
<feature type="compositionally biased region" description="Polar residues" evidence="1">
    <location>
        <begin position="1"/>
        <end position="18"/>
    </location>
</feature>
<gene>
    <name evidence="2" type="ORF">CAUJ_LOCUS16158</name>
</gene>
<feature type="non-terminal residue" evidence="2">
    <location>
        <position position="1"/>
    </location>
</feature>
<evidence type="ECO:0000313" key="3">
    <source>
        <dbReference type="Proteomes" id="UP000835052"/>
    </source>
</evidence>
<comment type="caution">
    <text evidence="2">The sequence shown here is derived from an EMBL/GenBank/DDBJ whole genome shotgun (WGS) entry which is preliminary data.</text>
</comment>
<dbReference type="Proteomes" id="UP000835052">
    <property type="component" value="Unassembled WGS sequence"/>
</dbReference>